<feature type="domain" description="DUF7351" evidence="3">
    <location>
        <begin position="116"/>
        <end position="288"/>
    </location>
</feature>
<accession>A0ABD5RW05</accession>
<gene>
    <name evidence="4" type="ORF">ACFQE1_01665</name>
</gene>
<sequence>MTSNEDSITSDDESSTDPADAFGALSDPLRVDILRALGDYHHETEFEKTIGFADLRRRVGTEDPGRFRYHLTQLRGNFVEKVNDGYRLTFAGAKIVAAILMGTYTHSITKDPTELDSDCFVCDDPAVATYENGNCVVSCANDHPLFSWQVPPTAAADATLPEIVDVAGLLARQGMERTLDGYCPECYHSIESEVTTEPTESPVFRAQCESCGARLIGPVGYCLLVDPRVAAFYRRHGRNLHEYYIWDLPFIQDEDRYTLIEETPARLEIDVSVADETLTAVVDETGHVVDYRPAR</sequence>
<dbReference type="Pfam" id="PF24042">
    <property type="entry name" value="DUF7351"/>
    <property type="match status" value="1"/>
</dbReference>
<dbReference type="AlphaFoldDB" id="A0ABD5RW05"/>
<dbReference type="Proteomes" id="UP001596328">
    <property type="component" value="Unassembled WGS sequence"/>
</dbReference>
<keyword evidence="5" id="KW-1185">Reference proteome</keyword>
<comment type="caution">
    <text evidence="4">The sequence shown here is derived from an EMBL/GenBank/DDBJ whole genome shotgun (WGS) entry which is preliminary data.</text>
</comment>
<organism evidence="4 5">
    <name type="scientific">Halobium palmae</name>
    <dbReference type="NCBI Taxonomy" id="1776492"/>
    <lineage>
        <taxon>Archaea</taxon>
        <taxon>Methanobacteriati</taxon>
        <taxon>Methanobacteriota</taxon>
        <taxon>Stenosarchaea group</taxon>
        <taxon>Halobacteria</taxon>
        <taxon>Halobacteriales</taxon>
        <taxon>Haloferacaceae</taxon>
        <taxon>Halobium</taxon>
    </lineage>
</organism>
<dbReference type="EMBL" id="JBHSWU010000004">
    <property type="protein sequence ID" value="MFC6723118.1"/>
    <property type="molecule type" value="Genomic_DNA"/>
</dbReference>
<evidence type="ECO:0000313" key="5">
    <source>
        <dbReference type="Proteomes" id="UP001596328"/>
    </source>
</evidence>
<reference evidence="4 5" key="1">
    <citation type="journal article" date="2019" name="Int. J. Syst. Evol. Microbiol.">
        <title>The Global Catalogue of Microorganisms (GCM) 10K type strain sequencing project: providing services to taxonomists for standard genome sequencing and annotation.</title>
        <authorList>
            <consortium name="The Broad Institute Genomics Platform"/>
            <consortium name="The Broad Institute Genome Sequencing Center for Infectious Disease"/>
            <person name="Wu L."/>
            <person name="Ma J."/>
        </authorList>
    </citation>
    <scope>NUCLEOTIDE SEQUENCE [LARGE SCALE GENOMIC DNA]</scope>
    <source>
        <strain evidence="4 5">NBRC 111368</strain>
    </source>
</reference>
<dbReference type="InterPro" id="IPR036388">
    <property type="entry name" value="WH-like_DNA-bd_sf"/>
</dbReference>
<dbReference type="CDD" id="cd00090">
    <property type="entry name" value="HTH_ARSR"/>
    <property type="match status" value="1"/>
</dbReference>
<evidence type="ECO:0000259" key="3">
    <source>
        <dbReference type="Pfam" id="PF24042"/>
    </source>
</evidence>
<evidence type="ECO:0000259" key="2">
    <source>
        <dbReference type="Pfam" id="PF24038"/>
    </source>
</evidence>
<dbReference type="InterPro" id="IPR011991">
    <property type="entry name" value="ArsR-like_HTH"/>
</dbReference>
<protein>
    <submittedName>
        <fullName evidence="4">ArsR family transcriptional regulator</fullName>
    </submittedName>
</protein>
<feature type="region of interest" description="Disordered" evidence="1">
    <location>
        <begin position="1"/>
        <end position="23"/>
    </location>
</feature>
<dbReference type="InterPro" id="IPR055775">
    <property type="entry name" value="DUF7351"/>
</dbReference>
<dbReference type="Pfam" id="PF24038">
    <property type="entry name" value="DUF7347"/>
    <property type="match status" value="1"/>
</dbReference>
<evidence type="ECO:0000256" key="1">
    <source>
        <dbReference type="SAM" id="MobiDB-lite"/>
    </source>
</evidence>
<name>A0ABD5RW05_9EURY</name>
<dbReference type="Gene3D" id="1.10.10.10">
    <property type="entry name" value="Winged helix-like DNA-binding domain superfamily/Winged helix DNA-binding domain"/>
    <property type="match status" value="1"/>
</dbReference>
<proteinExistence type="predicted"/>
<dbReference type="InterPro" id="IPR055771">
    <property type="entry name" value="DUF7347"/>
</dbReference>
<feature type="domain" description="DUF7347" evidence="2">
    <location>
        <begin position="18"/>
        <end position="99"/>
    </location>
</feature>
<evidence type="ECO:0000313" key="4">
    <source>
        <dbReference type="EMBL" id="MFC6723118.1"/>
    </source>
</evidence>